<dbReference type="Proteomes" id="UP000039324">
    <property type="component" value="Unassembled WGS sequence"/>
</dbReference>
<evidence type="ECO:0000313" key="5">
    <source>
        <dbReference type="EMBL" id="CEO97659.1"/>
    </source>
</evidence>
<dbReference type="PANTHER" id="PTHR22602:SF0">
    <property type="entry name" value="TRANSFERASE CAF17, MITOCHONDRIAL-RELATED"/>
    <property type="match status" value="1"/>
</dbReference>
<gene>
    <name evidence="5" type="ORF">PBRA_001004</name>
    <name evidence="6" type="ORF">PLBR_LOCUS5170</name>
</gene>
<evidence type="ECO:0000313" key="6">
    <source>
        <dbReference type="EMBL" id="SPQ97955.1"/>
    </source>
</evidence>
<evidence type="ECO:0000256" key="2">
    <source>
        <dbReference type="ARBA" id="ARBA00022946"/>
    </source>
</evidence>
<evidence type="ECO:0000313" key="8">
    <source>
        <dbReference type="Proteomes" id="UP000290189"/>
    </source>
</evidence>
<dbReference type="Gene3D" id="3.30.1360.120">
    <property type="entry name" value="Probable tRNA modification gtpase trme, domain 1"/>
    <property type="match status" value="1"/>
</dbReference>
<dbReference type="InterPro" id="IPR057460">
    <property type="entry name" value="CAF17_C"/>
</dbReference>
<reference evidence="5 7" key="1">
    <citation type="submission" date="2015-02" db="EMBL/GenBank/DDBJ databases">
        <authorList>
            <person name="Chooi Y.-H."/>
        </authorList>
    </citation>
    <scope>NUCLEOTIDE SEQUENCE [LARGE SCALE GENOMIC DNA]</scope>
    <source>
        <strain evidence="5">E3</strain>
    </source>
</reference>
<dbReference type="Pfam" id="PF25455">
    <property type="entry name" value="Beta-barrel_CAF17_C"/>
    <property type="match status" value="1"/>
</dbReference>
<dbReference type="SUPFAM" id="SSF103025">
    <property type="entry name" value="Folate-binding domain"/>
    <property type="match status" value="1"/>
</dbReference>
<dbReference type="STRING" id="37360.A0A0G4IR90"/>
<dbReference type="InterPro" id="IPR027266">
    <property type="entry name" value="TrmE/GcvT-like"/>
</dbReference>
<proteinExistence type="predicted"/>
<dbReference type="GO" id="GO:0016226">
    <property type="term" value="P:iron-sulfur cluster assembly"/>
    <property type="evidence" value="ECO:0007669"/>
    <property type="project" value="TreeGrafter"/>
</dbReference>
<sequence length="344" mass="38228">MSVPASSHIRTRLVSRAIVRVAGADAGQFLQGLVSNEVMPAKFLERHRGPAAYCGMFSARGRYLFDAFVVMSPVDSTYLLDIHAGSLDDVVHHLRRYKLRSRVVIEDASREFELHSFISPDITYLQHVERSVRHAHCHETVAFVDPRLNHLGVRLILAKGDTGNQIQTAIGDAFVPGGDDDDPERFYTLWSVLNGVARSNVDLIKEKTIPLEANMDFLNGIAFNKGCYLGQELIARAYHQGVIRKRITPVLLSDDKTLTQCSPLIQSGTFRPDWPHHAAQQGAPILTSSGDKAGTMLSSQSGNAALAMMRLEFLFATRTGPLMCGDHQVHPVIPSWWFTRDLRS</sequence>
<keyword evidence="7" id="KW-1185">Reference proteome</keyword>
<dbReference type="NCBIfam" id="TIGR03317">
    <property type="entry name" value="ygfZ_signature"/>
    <property type="match status" value="1"/>
</dbReference>
<evidence type="ECO:0000259" key="4">
    <source>
        <dbReference type="Pfam" id="PF25455"/>
    </source>
</evidence>
<evidence type="ECO:0000256" key="3">
    <source>
        <dbReference type="ARBA" id="ARBA00023128"/>
    </source>
</evidence>
<feature type="domain" description="CAF17 C-terminal" evidence="4">
    <location>
        <begin position="244"/>
        <end position="338"/>
    </location>
</feature>
<dbReference type="AlphaFoldDB" id="A0A0G4IR90"/>
<geneLocation type="mitochondrion" evidence="6"/>
<evidence type="ECO:0000313" key="7">
    <source>
        <dbReference type="Proteomes" id="UP000039324"/>
    </source>
</evidence>
<dbReference type="PANTHER" id="PTHR22602">
    <property type="entry name" value="TRANSFERASE CAF17, MITOCHONDRIAL-RELATED"/>
    <property type="match status" value="1"/>
</dbReference>
<dbReference type="InterPro" id="IPR045179">
    <property type="entry name" value="YgfZ/GcvT"/>
</dbReference>
<dbReference type="Proteomes" id="UP000290189">
    <property type="component" value="Unassembled WGS sequence"/>
</dbReference>
<accession>A0A0G4IR90</accession>
<dbReference type="GO" id="GO:0005759">
    <property type="term" value="C:mitochondrial matrix"/>
    <property type="evidence" value="ECO:0007669"/>
    <property type="project" value="TreeGrafter"/>
</dbReference>
<protein>
    <recommendedName>
        <fullName evidence="4">CAF17 C-terminal domain-containing protein</fullName>
    </recommendedName>
</protein>
<evidence type="ECO:0000256" key="1">
    <source>
        <dbReference type="ARBA" id="ARBA00004173"/>
    </source>
</evidence>
<reference evidence="6 8" key="2">
    <citation type="submission" date="2018-03" db="EMBL/GenBank/DDBJ databases">
        <authorList>
            <person name="Fogelqvist J."/>
        </authorList>
    </citation>
    <scope>NUCLEOTIDE SEQUENCE [LARGE SCALE GENOMIC DNA]</scope>
</reference>
<dbReference type="OrthoDB" id="191995at2759"/>
<organism evidence="5 7">
    <name type="scientific">Plasmodiophora brassicae</name>
    <name type="common">Clubroot disease agent</name>
    <dbReference type="NCBI Taxonomy" id="37360"/>
    <lineage>
        <taxon>Eukaryota</taxon>
        <taxon>Sar</taxon>
        <taxon>Rhizaria</taxon>
        <taxon>Endomyxa</taxon>
        <taxon>Phytomyxea</taxon>
        <taxon>Plasmodiophorida</taxon>
        <taxon>Plasmodiophoridae</taxon>
        <taxon>Plasmodiophora</taxon>
    </lineage>
</organism>
<dbReference type="OMA" id="MDRLHGV"/>
<dbReference type="EMBL" id="CDSF01000079">
    <property type="protein sequence ID" value="CEO97659.1"/>
    <property type="molecule type" value="Genomic_DNA"/>
</dbReference>
<dbReference type="InterPro" id="IPR017703">
    <property type="entry name" value="YgfZ/GCV_T_CS"/>
</dbReference>
<comment type="subcellular location">
    <subcellularLocation>
        <location evidence="1">Mitochondrion</location>
    </subcellularLocation>
</comment>
<name>A0A0G4IR90_PLABS</name>
<keyword evidence="2" id="KW-0809">Transit peptide</keyword>
<dbReference type="EMBL" id="OVEO01000008">
    <property type="protein sequence ID" value="SPQ97955.1"/>
    <property type="molecule type" value="Genomic_DNA"/>
</dbReference>
<keyword evidence="3 6" id="KW-0496">Mitochondrion</keyword>